<sequence>MQQGALHEQKGALTMDSWHIALARELITCTIHGNLLKVLHWLPWGHYERKNCLPLQALW</sequence>
<protein>
    <submittedName>
        <fullName evidence="1">Uncharacterized protein</fullName>
    </submittedName>
</protein>
<organism evidence="1">
    <name type="scientific">uncultured Desulfovibrio sp</name>
    <dbReference type="NCBI Taxonomy" id="167968"/>
    <lineage>
        <taxon>Bacteria</taxon>
        <taxon>Pseudomonadati</taxon>
        <taxon>Thermodesulfobacteriota</taxon>
        <taxon>Desulfovibrionia</taxon>
        <taxon>Desulfovibrionales</taxon>
        <taxon>Desulfovibrionaceae</taxon>
        <taxon>Desulfovibrio</taxon>
        <taxon>environmental samples</taxon>
    </lineage>
</organism>
<accession>A0A212KL77</accession>
<proteinExistence type="predicted"/>
<dbReference type="AlphaFoldDB" id="A0A212KL77"/>
<gene>
    <name evidence="1" type="ORF">KM92DES2_20481</name>
</gene>
<dbReference type="EMBL" id="FLUP01000002">
    <property type="protein sequence ID" value="SBW12400.1"/>
    <property type="molecule type" value="Genomic_DNA"/>
</dbReference>
<evidence type="ECO:0000313" key="1">
    <source>
        <dbReference type="EMBL" id="SBW12400.1"/>
    </source>
</evidence>
<name>A0A212KL77_9BACT</name>
<reference evidence="1" key="1">
    <citation type="submission" date="2016-04" db="EMBL/GenBank/DDBJ databases">
        <authorList>
            <person name="Evans L.H."/>
            <person name="Alamgir A."/>
            <person name="Owens N."/>
            <person name="Weber N.D."/>
            <person name="Virtaneva K."/>
            <person name="Barbian K."/>
            <person name="Babar A."/>
            <person name="Rosenke K."/>
        </authorList>
    </citation>
    <scope>NUCLEOTIDE SEQUENCE</scope>
    <source>
        <strain evidence="1">92-2</strain>
    </source>
</reference>